<dbReference type="InterPro" id="IPR054528">
    <property type="entry name" value="TcaA_5th"/>
</dbReference>
<gene>
    <name evidence="11" type="ORF">CUC15_16475</name>
</gene>
<evidence type="ECO:0000256" key="1">
    <source>
        <dbReference type="ARBA" id="ARBA00004162"/>
    </source>
</evidence>
<name>A0A345PK99_9BACI</name>
<dbReference type="PANTHER" id="PTHR40038">
    <property type="entry name" value="MEMBRANE-ASSOCIATED PROTEIN TCAA"/>
    <property type="match status" value="1"/>
</dbReference>
<feature type="transmembrane region" description="Helical" evidence="6">
    <location>
        <begin position="53"/>
        <end position="72"/>
    </location>
</feature>
<evidence type="ECO:0000259" key="8">
    <source>
        <dbReference type="Pfam" id="PF22819"/>
    </source>
</evidence>
<keyword evidence="12" id="KW-1185">Reference proteome</keyword>
<evidence type="ECO:0000256" key="3">
    <source>
        <dbReference type="ARBA" id="ARBA00022692"/>
    </source>
</evidence>
<dbReference type="EMBL" id="CP024848">
    <property type="protein sequence ID" value="AXI10429.1"/>
    <property type="molecule type" value="Genomic_DNA"/>
</dbReference>
<dbReference type="Pfam" id="PF25155">
    <property type="entry name" value="NTF2_YvbJ"/>
    <property type="match status" value="1"/>
</dbReference>
<dbReference type="GO" id="GO:0005886">
    <property type="term" value="C:plasma membrane"/>
    <property type="evidence" value="ECO:0007669"/>
    <property type="project" value="UniProtKB-SubCell"/>
</dbReference>
<reference evidence="12" key="1">
    <citation type="submission" date="2017-11" db="EMBL/GenBank/DDBJ databases">
        <authorList>
            <person name="Zhu W."/>
        </authorList>
    </citation>
    <scope>NUCLEOTIDE SEQUENCE [LARGE SCALE GENOMIC DNA]</scope>
    <source>
        <strain evidence="12">160</strain>
    </source>
</reference>
<evidence type="ECO:0000256" key="2">
    <source>
        <dbReference type="ARBA" id="ARBA00022475"/>
    </source>
</evidence>
<keyword evidence="5 6" id="KW-0472">Membrane</keyword>
<evidence type="ECO:0000259" key="10">
    <source>
        <dbReference type="Pfam" id="PF25155"/>
    </source>
</evidence>
<dbReference type="InterPro" id="IPR054529">
    <property type="entry name" value="TcaA_2nd"/>
</dbReference>
<accession>A0A345PK99</accession>
<evidence type="ECO:0000256" key="5">
    <source>
        <dbReference type="ARBA" id="ARBA00023136"/>
    </source>
</evidence>
<evidence type="ECO:0000313" key="12">
    <source>
        <dbReference type="Proteomes" id="UP000253908"/>
    </source>
</evidence>
<evidence type="ECO:0000256" key="6">
    <source>
        <dbReference type="SAM" id="Phobius"/>
    </source>
</evidence>
<dbReference type="AlphaFoldDB" id="A0A345PK99"/>
<dbReference type="InterPro" id="IPR056902">
    <property type="entry name" value="NTF2_YvbJ"/>
</dbReference>
<feature type="domain" description="TcaA second" evidence="7">
    <location>
        <begin position="78"/>
        <end position="162"/>
    </location>
</feature>
<sequence>MDKFCKECGSSITDSLNFCQHCGHKLEATKEQPKETAVTRVKQTRNYTKKQKILISAAGALLIIIAGFYLWGKSYTSPENTVERFVDALNEKDAETVQELTILNGSSISKAEANALISLAKEDKDSLNLDTSNLKAFSSDNELFTIIDNGKWLGIFPRYGFSLLPQYAAVSIPFDGVASTFNEQEFPILESDESQVVYGPMAPGKYSLRSSFSGEYTEVESDESIILADSYSDWVSHSVELGAAYVTLELFNNHGVPIKNAYITLNKKKIPFDEDLRIESLGPLNLDGSVKVTPTVETNWGEVESESIALEETYYEIGANTLSKTLMDELSEAILLYGEEYAKANASYDPSLFTNITDDMRETFQYNFEYYRGEGDYFSGQLNSIEVDYNNLRFDSDQYISVPAKFYFTSASHREGEKVDLGERIDHTDVEIIYDSSAKKWLINSSYSVDSWFDDNFTAATTLKGSQKFYKASKTAAATDSEGEASSTDLNSDVEETTLNYIYQLVEAINANDYDIVRPYIKDGSSLNTMQQDLVDRLNESGMTQEVISASVSNIEENNGKWIVTTDETIKLTYESGDEETKDYTWNYTVEQVEEGVVLTDME</sequence>
<protein>
    <recommendedName>
        <fullName evidence="13">Zinc-ribbon domain-containing protein</fullName>
    </recommendedName>
</protein>
<dbReference type="Proteomes" id="UP000253908">
    <property type="component" value="Chromosome"/>
</dbReference>
<keyword evidence="3 6" id="KW-0812">Transmembrane</keyword>
<feature type="domain" description="YvbJ-like NTF2-like" evidence="10">
    <location>
        <begin position="331"/>
        <end position="446"/>
    </location>
</feature>
<evidence type="ECO:0000259" key="7">
    <source>
        <dbReference type="Pfam" id="PF22813"/>
    </source>
</evidence>
<evidence type="ECO:0000259" key="9">
    <source>
        <dbReference type="Pfam" id="PF22820"/>
    </source>
</evidence>
<evidence type="ECO:0008006" key="13">
    <source>
        <dbReference type="Google" id="ProtNLM"/>
    </source>
</evidence>
<dbReference type="InterPro" id="IPR054530">
    <property type="entry name" value="TcaA_4th"/>
</dbReference>
<feature type="domain" description="TcaA protein NTF2-like" evidence="8">
    <location>
        <begin position="491"/>
        <end position="602"/>
    </location>
</feature>
<dbReference type="KEGG" id="ocn:CUC15_16475"/>
<dbReference type="PANTHER" id="PTHR40038:SF1">
    <property type="entry name" value="MEMBRANE-ASSOCIATED PROTEIN TCAA"/>
    <property type="match status" value="1"/>
</dbReference>
<organism evidence="11 12">
    <name type="scientific">Oceanobacillus zhaokaii</name>
    <dbReference type="NCBI Taxonomy" id="2052660"/>
    <lineage>
        <taxon>Bacteria</taxon>
        <taxon>Bacillati</taxon>
        <taxon>Bacillota</taxon>
        <taxon>Bacilli</taxon>
        <taxon>Bacillales</taxon>
        <taxon>Bacillaceae</taxon>
        <taxon>Oceanobacillus</taxon>
    </lineage>
</organism>
<evidence type="ECO:0000256" key="4">
    <source>
        <dbReference type="ARBA" id="ARBA00022989"/>
    </source>
</evidence>
<dbReference type="Pfam" id="PF22820">
    <property type="entry name" value="TcaA_3rd_4th"/>
    <property type="match status" value="1"/>
</dbReference>
<keyword evidence="4 6" id="KW-1133">Transmembrane helix</keyword>
<dbReference type="Pfam" id="PF22819">
    <property type="entry name" value="TcaA_5th"/>
    <property type="match status" value="1"/>
</dbReference>
<comment type="subcellular location">
    <subcellularLocation>
        <location evidence="1">Cell membrane</location>
        <topology evidence="1">Single-pass membrane protein</topology>
    </subcellularLocation>
</comment>
<dbReference type="OrthoDB" id="1682769at2"/>
<evidence type="ECO:0000313" key="11">
    <source>
        <dbReference type="EMBL" id="AXI10429.1"/>
    </source>
</evidence>
<dbReference type="RefSeq" id="WP_114917715.1">
    <property type="nucleotide sequence ID" value="NZ_CP024848.1"/>
</dbReference>
<proteinExistence type="predicted"/>
<keyword evidence="2" id="KW-1003">Cell membrane</keyword>
<dbReference type="Pfam" id="PF22813">
    <property type="entry name" value="TcaA_2nd"/>
    <property type="match status" value="1"/>
</dbReference>
<feature type="domain" description="TcaA 4th" evidence="9">
    <location>
        <begin position="245"/>
        <end position="316"/>
    </location>
</feature>